<accession>A0A3N0VE79</accession>
<protein>
    <submittedName>
        <fullName evidence="2">DUF1302 family protein</fullName>
    </submittedName>
</protein>
<dbReference type="InParanoid" id="A0A3N0VE79"/>
<proteinExistence type="predicted"/>
<evidence type="ECO:0000256" key="1">
    <source>
        <dbReference type="SAM" id="SignalP"/>
    </source>
</evidence>
<dbReference type="EMBL" id="RJVO01000003">
    <property type="protein sequence ID" value="ROH91020.1"/>
    <property type="molecule type" value="Genomic_DNA"/>
</dbReference>
<keyword evidence="1" id="KW-0732">Signal</keyword>
<organism evidence="2 3">
    <name type="scientific">Stagnimonas aquatica</name>
    <dbReference type="NCBI Taxonomy" id="2689987"/>
    <lineage>
        <taxon>Bacteria</taxon>
        <taxon>Pseudomonadati</taxon>
        <taxon>Pseudomonadota</taxon>
        <taxon>Gammaproteobacteria</taxon>
        <taxon>Nevskiales</taxon>
        <taxon>Nevskiaceae</taxon>
        <taxon>Stagnimonas</taxon>
    </lineage>
</organism>
<sequence>MKMKSASGPLLFALACCSGAVQALDWQWGEAQFSLKNSYSVGAAMRMQDRNGMLVGKLNTPGQQDLCATDNCISFTGDPEPNARLVRAGGAFSGVNQDDGNLNYDKYDLVAATNKLNSVFTAEYGEFVAKLRAIGYYDPVNAGFDEHHTDTRYQPARSERPSDISRDFAKGVNLYDAYLQYNFSFGERNGLVSIGQQYVRWGEANLVAINSLSEINPPNAAALRMPGSEISEVFQPVPLLLLSTDISEGLSADFIYQFGWKAVQADPRGSFFADTDLAGGGRYGYISLGQFGEDPNKLAKPAGVLGLISSTSLTVDLEQTEARDDGQYGLRINYLADWLNNGTELGLYFLNYHSRYPYASIIAADESCARSSTNAVEAYVACGGFNGSLPGLPGLQKEPLPIDTMRAQLVYPEDIQMYGVSFNTTIGSWSLAGEYSFRPNVPLQVHITDVIFTGLQPAFPDNDIVSDPTSANALITQIANGLNIDPNAITALLPGLSGDVVDLLRATLPSADNGVPSYLKHYRGIDRIAANQLINGYERFPVGQLDLTAIKAWSKNPFNADQVLLIAEAGMTQIFNLPSHQVLQIEGGGANRTHASPGADCTGEAPGTPVADCTKHLNPTQQTSNFADSIAWGIRLLTRMEYNDVVFGWSFKPTFGFFWDVEGVAPYPIQNFVEGRMEALAGTEVNLTPALTGRIAYQSFFGGRPGENTRADRDNLSLSVNYTF</sequence>
<name>A0A3N0VE79_9GAMM</name>
<comment type="caution">
    <text evidence="2">The sequence shown here is derived from an EMBL/GenBank/DDBJ whole genome shotgun (WGS) entry which is preliminary data.</text>
</comment>
<dbReference type="InterPro" id="IPR010727">
    <property type="entry name" value="DUF1302"/>
</dbReference>
<gene>
    <name evidence="2" type="ORF">ED208_08600</name>
</gene>
<dbReference type="PROSITE" id="PS51257">
    <property type="entry name" value="PROKAR_LIPOPROTEIN"/>
    <property type="match status" value="1"/>
</dbReference>
<feature type="signal peptide" evidence="1">
    <location>
        <begin position="1"/>
        <end position="23"/>
    </location>
</feature>
<dbReference type="Proteomes" id="UP000282106">
    <property type="component" value="Unassembled WGS sequence"/>
</dbReference>
<dbReference type="RefSeq" id="WP_123211475.1">
    <property type="nucleotide sequence ID" value="NZ_RJVO01000003.1"/>
</dbReference>
<evidence type="ECO:0000313" key="3">
    <source>
        <dbReference type="Proteomes" id="UP000282106"/>
    </source>
</evidence>
<dbReference type="Pfam" id="PF06980">
    <property type="entry name" value="DUF1302"/>
    <property type="match status" value="1"/>
</dbReference>
<dbReference type="AlphaFoldDB" id="A0A3N0VE79"/>
<reference evidence="2 3" key="1">
    <citation type="submission" date="2018-10" db="EMBL/GenBank/DDBJ databases">
        <authorList>
            <person name="Chen W.-M."/>
        </authorList>
    </citation>
    <scope>NUCLEOTIDE SEQUENCE [LARGE SCALE GENOMIC DNA]</scope>
    <source>
        <strain evidence="2 3">THS-13</strain>
    </source>
</reference>
<feature type="chain" id="PRO_5017961715" evidence="1">
    <location>
        <begin position="24"/>
        <end position="724"/>
    </location>
</feature>
<keyword evidence="3" id="KW-1185">Reference proteome</keyword>
<evidence type="ECO:0000313" key="2">
    <source>
        <dbReference type="EMBL" id="ROH91020.1"/>
    </source>
</evidence>